<dbReference type="SMR" id="A0A314LFA1"/>
<dbReference type="Proteomes" id="UP000187609">
    <property type="component" value="Unassembled WGS sequence"/>
</dbReference>
<dbReference type="Gene3D" id="1.20.1280.170">
    <property type="entry name" value="Exocyst complex component Exo70"/>
    <property type="match status" value="1"/>
</dbReference>
<dbReference type="AlphaFoldDB" id="A0A314LFA1"/>
<dbReference type="STRING" id="49451.A0A314LFA1"/>
<dbReference type="GO" id="GO:0000145">
    <property type="term" value="C:exocyst"/>
    <property type="evidence" value="ECO:0007669"/>
    <property type="project" value="InterPro"/>
</dbReference>
<dbReference type="EMBL" id="MJEQ01000078">
    <property type="protein sequence ID" value="OIT39807.1"/>
    <property type="molecule type" value="Genomic_DNA"/>
</dbReference>
<keyword evidence="2 3" id="KW-0813">Transport</keyword>
<comment type="similarity">
    <text evidence="1 3">Belongs to the EXO70 family.</text>
</comment>
<dbReference type="Gramene" id="OIT39807">
    <property type="protein sequence ID" value="OIT39807"/>
    <property type="gene ID" value="A4A49_09062"/>
</dbReference>
<keyword evidence="6" id="KW-1185">Reference proteome</keyword>
<evidence type="ECO:0000256" key="1">
    <source>
        <dbReference type="ARBA" id="ARBA00006756"/>
    </source>
</evidence>
<evidence type="ECO:0000259" key="4">
    <source>
        <dbReference type="Pfam" id="PF03081"/>
    </source>
</evidence>
<dbReference type="GO" id="GO:0015031">
    <property type="term" value="P:protein transport"/>
    <property type="evidence" value="ECO:0007669"/>
    <property type="project" value="UniProtKB-KW"/>
</dbReference>
<evidence type="ECO:0000256" key="3">
    <source>
        <dbReference type="RuleBase" id="RU365026"/>
    </source>
</evidence>
<dbReference type="GO" id="GO:0005546">
    <property type="term" value="F:phosphatidylinositol-4,5-bisphosphate binding"/>
    <property type="evidence" value="ECO:0007669"/>
    <property type="project" value="InterPro"/>
</dbReference>
<dbReference type="PANTHER" id="PTHR12542:SF121">
    <property type="entry name" value="EXOCYST SUBUNIT EXO70 FAMILY PROTEIN"/>
    <property type="match status" value="1"/>
</dbReference>
<keyword evidence="3" id="KW-0653">Protein transport</keyword>
<sequence>MHGIEKMKAAREILKCNIEKSRELGVEIGDSGCRLESCGQRLNFLADALRTIACKCTLYKMIGRDIDGAIAPAASLAKIFDVICGLEKTLSTDPSDDISAYLTTLKWMEEALRLLTHNCKLVISWLENSNCNSSSVADSWYVMNVNKCLNILRELQATEERSRAKDGALMVALDKLENELASSLTYIAPLSLPLPNVIQYVQPIIDRLDANHRFDKCMSIYIEVRSSNVRNTLEKLDLDYLEEISLTEFDSVLTVESHIDLWREHLEFAVKDLLDIEHRLCNEIFQKSASKDSSCTCTDCFAKIAVRSRIHSFIKFGNTITRGKKEAVKLLKLLDMFAALNKLRSDFNRLFSGRACGEIQNQTRDLIKKVVNGACEIFWQLSLQVELQRTISPPANGSVPRLVNFVTEYCNQLLEDEHWSTLIQVVEIHQGWNHESFDKGLLLNEMRKIIMVIELNLESWAKTYTDDTLSYLFLMNNHWYLCKYTKGTKLGELMGHEWIRGHEEYMEYYETLYLKESWGKLPALLSEEGLVLFPGGRAIDRQVVKKRFKEFTEAFDDIYKRHSNRELCDKGLRWRVRQLVLQVVVPWYKSYLAKYMPSIEFEVASSGDQHIKYTAETLGNMISSLFEPKVGKYGSTTKCTELSGKLTNSIVANHLSSTPAAA</sequence>
<organism evidence="5 6">
    <name type="scientific">Nicotiana attenuata</name>
    <name type="common">Coyote tobacco</name>
    <dbReference type="NCBI Taxonomy" id="49451"/>
    <lineage>
        <taxon>Eukaryota</taxon>
        <taxon>Viridiplantae</taxon>
        <taxon>Streptophyta</taxon>
        <taxon>Embryophyta</taxon>
        <taxon>Tracheophyta</taxon>
        <taxon>Spermatophyta</taxon>
        <taxon>Magnoliopsida</taxon>
        <taxon>eudicotyledons</taxon>
        <taxon>Gunneridae</taxon>
        <taxon>Pentapetalae</taxon>
        <taxon>asterids</taxon>
        <taxon>lamiids</taxon>
        <taxon>Solanales</taxon>
        <taxon>Solanaceae</taxon>
        <taxon>Nicotianoideae</taxon>
        <taxon>Nicotianeae</taxon>
        <taxon>Nicotiana</taxon>
    </lineage>
</organism>
<reference evidence="5" key="1">
    <citation type="submission" date="2016-11" db="EMBL/GenBank/DDBJ databases">
        <title>The genome of Nicotiana attenuata.</title>
        <authorList>
            <person name="Xu S."/>
            <person name="Brockmoeller T."/>
            <person name="Gaquerel E."/>
            <person name="Navarro A."/>
            <person name="Kuhl H."/>
            <person name="Gase K."/>
            <person name="Ling Z."/>
            <person name="Zhou W."/>
            <person name="Kreitzer C."/>
            <person name="Stanke M."/>
            <person name="Tang H."/>
            <person name="Lyons E."/>
            <person name="Pandey P."/>
            <person name="Pandey S.P."/>
            <person name="Timmermann B."/>
            <person name="Baldwin I.T."/>
        </authorList>
    </citation>
    <scope>NUCLEOTIDE SEQUENCE [LARGE SCALE GENOMIC DNA]</scope>
    <source>
        <strain evidence="5">UT</strain>
    </source>
</reference>
<name>A0A314LFA1_NICAT</name>
<keyword evidence="3" id="KW-0268">Exocytosis</keyword>
<dbReference type="Pfam" id="PF20669">
    <property type="entry name" value="Exo70_N"/>
    <property type="match status" value="1"/>
</dbReference>
<dbReference type="SUPFAM" id="SSF74788">
    <property type="entry name" value="Cullin repeat-like"/>
    <property type="match status" value="1"/>
</dbReference>
<accession>A0A314LFA1</accession>
<evidence type="ECO:0000256" key="2">
    <source>
        <dbReference type="ARBA" id="ARBA00022448"/>
    </source>
</evidence>
<comment type="function">
    <text evidence="3">Component of the exocyst complex.</text>
</comment>
<dbReference type="GO" id="GO:0006887">
    <property type="term" value="P:exocytosis"/>
    <property type="evidence" value="ECO:0007669"/>
    <property type="project" value="UniProtKB-KW"/>
</dbReference>
<gene>
    <name evidence="5" type="primary">EXO70A1_14</name>
    <name evidence="5" type="ORF">A4A49_09062</name>
</gene>
<evidence type="ECO:0000313" key="5">
    <source>
        <dbReference type="EMBL" id="OIT39807.1"/>
    </source>
</evidence>
<dbReference type="InterPro" id="IPR016159">
    <property type="entry name" value="Cullin_repeat-like_dom_sf"/>
</dbReference>
<feature type="domain" description="Exocyst complex subunit Exo70 C-terminal" evidence="4">
    <location>
        <begin position="262"/>
        <end position="624"/>
    </location>
</feature>
<proteinExistence type="inferred from homology"/>
<dbReference type="Pfam" id="PF03081">
    <property type="entry name" value="Exo70_C"/>
    <property type="match status" value="1"/>
</dbReference>
<evidence type="ECO:0000313" key="6">
    <source>
        <dbReference type="Proteomes" id="UP000187609"/>
    </source>
</evidence>
<dbReference type="InterPro" id="IPR046364">
    <property type="entry name" value="Exo70_C"/>
</dbReference>
<dbReference type="InterPro" id="IPR004140">
    <property type="entry name" value="Exo70"/>
</dbReference>
<protein>
    <recommendedName>
        <fullName evidence="3">Exocyst subunit Exo70 family protein</fullName>
    </recommendedName>
</protein>
<dbReference type="PANTHER" id="PTHR12542">
    <property type="entry name" value="EXOCYST COMPLEX PROTEIN EXO70"/>
    <property type="match status" value="1"/>
</dbReference>
<comment type="caution">
    <text evidence="5">The sequence shown here is derived from an EMBL/GenBank/DDBJ whole genome shotgun (WGS) entry which is preliminary data.</text>
</comment>